<feature type="transmembrane region" description="Helical" evidence="11">
    <location>
        <begin position="288"/>
        <end position="307"/>
    </location>
</feature>
<keyword evidence="8 11" id="KW-0472">Membrane</keyword>
<keyword evidence="5 11" id="KW-1133">Transmembrane helix</keyword>
<feature type="transmembrane region" description="Helical" evidence="11">
    <location>
        <begin position="178"/>
        <end position="200"/>
    </location>
</feature>
<evidence type="ECO:0000256" key="9">
    <source>
        <dbReference type="ARBA" id="ARBA00023201"/>
    </source>
</evidence>
<sequence>MEIAIISVFVVGYLAIALEHPIRINKTATAILTATVCWTIFALSSHEIHHVEEGLGKHLEEAAQILFFLMGAMTIVEFIDVHEGFRLITDRVRTKDATRLLWIISLITFVLSPILDNLTTSIVMMSLTQKLISDRERRLFFGGMIVIAANAGGAWSPIGDVTTTMLWIKGFISAHGIVTSLFLPSLVCLLVPLIITSLMMPKAEVVRPEHAKDKNGKYENLTGSRVMLITGILALISVPVFKTITHLPPYMGMMLGLSIVWIVSEIINSDKDEEERKEFSAAKALSRIDTASILFFLGILLAIGSLQEIGALRTMAEYLDATIKNPVFINLIIGVLSAIIDNVPLVAGAMGMYDLAASGIYATDGLFWEFLAYTAGTGGSLLIIGSAAGVAVMGMEKIDFIWYLRKMTFLALIGYLAGAVVYLLLEQFSTLAAMF</sequence>
<feature type="transmembrane region" description="Helical" evidence="11">
    <location>
        <begin position="65"/>
        <end position="82"/>
    </location>
</feature>
<organism evidence="13 14">
    <name type="scientific">Thermonema lapsum</name>
    <dbReference type="NCBI Taxonomy" id="28195"/>
    <lineage>
        <taxon>Bacteria</taxon>
        <taxon>Pseudomonadati</taxon>
        <taxon>Bacteroidota</taxon>
        <taxon>Cytophagia</taxon>
        <taxon>Cytophagales</taxon>
        <taxon>Thermonemataceae</taxon>
        <taxon>Thermonema</taxon>
    </lineage>
</organism>
<dbReference type="PANTHER" id="PTHR43269:SF2">
    <property type="entry name" value="SODIUM_PROTON ANTIPORTER 1-RELATED"/>
    <property type="match status" value="1"/>
</dbReference>
<comment type="caution">
    <text evidence="13">The sequence shown here is derived from an EMBL/GenBank/DDBJ whole genome shotgun (WGS) entry which is preliminary data.</text>
</comment>
<dbReference type="AlphaFoldDB" id="A0A846MPS9"/>
<evidence type="ECO:0000256" key="8">
    <source>
        <dbReference type="ARBA" id="ARBA00023136"/>
    </source>
</evidence>
<evidence type="ECO:0000256" key="4">
    <source>
        <dbReference type="ARBA" id="ARBA00022692"/>
    </source>
</evidence>
<evidence type="ECO:0000313" key="13">
    <source>
        <dbReference type="EMBL" id="NIK73469.1"/>
    </source>
</evidence>
<dbReference type="InterPro" id="IPR045016">
    <property type="entry name" value="NhaD-like"/>
</dbReference>
<evidence type="ECO:0000256" key="2">
    <source>
        <dbReference type="ARBA" id="ARBA00022448"/>
    </source>
</evidence>
<dbReference type="GO" id="GO:0006814">
    <property type="term" value="P:sodium ion transport"/>
    <property type="evidence" value="ECO:0007669"/>
    <property type="project" value="UniProtKB-KW"/>
</dbReference>
<comment type="subcellular location">
    <subcellularLocation>
        <location evidence="1">Membrane</location>
        <topology evidence="1">Multi-pass membrane protein</topology>
    </subcellularLocation>
</comment>
<dbReference type="PANTHER" id="PTHR43269">
    <property type="entry name" value="SODIUM/PROTON ANTIPORTER 1-RELATED"/>
    <property type="match status" value="1"/>
</dbReference>
<accession>A0A846MPS9</accession>
<gene>
    <name evidence="13" type="ORF">FHS56_000955</name>
</gene>
<evidence type="ECO:0000313" key="14">
    <source>
        <dbReference type="Proteomes" id="UP000537126"/>
    </source>
</evidence>
<keyword evidence="7" id="KW-0406">Ion transport</keyword>
<feature type="transmembrane region" description="Helical" evidence="11">
    <location>
        <begin position="102"/>
        <end position="127"/>
    </location>
</feature>
<name>A0A846MPS9_9BACT</name>
<feature type="transmembrane region" description="Helical" evidence="11">
    <location>
        <begin position="407"/>
        <end position="425"/>
    </location>
</feature>
<evidence type="ECO:0000256" key="5">
    <source>
        <dbReference type="ARBA" id="ARBA00022989"/>
    </source>
</evidence>
<feature type="transmembrane region" description="Helical" evidence="11">
    <location>
        <begin position="221"/>
        <end position="241"/>
    </location>
</feature>
<feature type="transmembrane region" description="Helical" evidence="11">
    <location>
        <begin position="27"/>
        <end position="44"/>
    </location>
</feature>
<proteinExistence type="inferred from homology"/>
<dbReference type="GO" id="GO:0016020">
    <property type="term" value="C:membrane"/>
    <property type="evidence" value="ECO:0007669"/>
    <property type="project" value="UniProtKB-SubCell"/>
</dbReference>
<reference evidence="13 14" key="1">
    <citation type="submission" date="2020-03" db="EMBL/GenBank/DDBJ databases">
        <title>Genomic Encyclopedia of Type Strains, Phase IV (KMG-IV): sequencing the most valuable type-strain genomes for metagenomic binning, comparative biology and taxonomic classification.</title>
        <authorList>
            <person name="Goeker M."/>
        </authorList>
    </citation>
    <scope>NUCLEOTIDE SEQUENCE [LARGE SCALE GENOMIC DNA]</scope>
    <source>
        <strain evidence="13 14">DSM 5718</strain>
    </source>
</reference>
<comment type="similarity">
    <text evidence="10">Belongs to the NhaD Na(+)/H(+) (TC 2.A.62) antiporter family.</text>
</comment>
<dbReference type="InterPro" id="IPR004680">
    <property type="entry name" value="Cit_transptr-like_dom"/>
</dbReference>
<feature type="domain" description="Citrate transporter-like" evidence="12">
    <location>
        <begin position="13"/>
        <end position="354"/>
    </location>
</feature>
<evidence type="ECO:0000259" key="12">
    <source>
        <dbReference type="Pfam" id="PF03600"/>
    </source>
</evidence>
<dbReference type="EMBL" id="JAASRN010000001">
    <property type="protein sequence ID" value="NIK73469.1"/>
    <property type="molecule type" value="Genomic_DNA"/>
</dbReference>
<dbReference type="NCBIfam" id="NF038006">
    <property type="entry name" value="NhaD_1"/>
    <property type="match status" value="1"/>
</dbReference>
<evidence type="ECO:0000256" key="3">
    <source>
        <dbReference type="ARBA" id="ARBA00022449"/>
    </source>
</evidence>
<dbReference type="GO" id="GO:0015297">
    <property type="term" value="F:antiporter activity"/>
    <property type="evidence" value="ECO:0007669"/>
    <property type="project" value="UniProtKB-KW"/>
</dbReference>
<protein>
    <submittedName>
        <fullName evidence="13">NhaD family Na+/H+ antiporter</fullName>
    </submittedName>
</protein>
<evidence type="ECO:0000256" key="1">
    <source>
        <dbReference type="ARBA" id="ARBA00004141"/>
    </source>
</evidence>
<dbReference type="Proteomes" id="UP000537126">
    <property type="component" value="Unassembled WGS sequence"/>
</dbReference>
<feature type="transmembrane region" description="Helical" evidence="11">
    <location>
        <begin position="247"/>
        <end position="267"/>
    </location>
</feature>
<keyword evidence="2" id="KW-0813">Transport</keyword>
<feature type="transmembrane region" description="Helical" evidence="11">
    <location>
        <begin position="327"/>
        <end position="349"/>
    </location>
</feature>
<keyword evidence="14" id="KW-1185">Reference proteome</keyword>
<keyword evidence="9" id="KW-0739">Sodium transport</keyword>
<feature type="transmembrane region" description="Helical" evidence="11">
    <location>
        <begin position="139"/>
        <end position="158"/>
    </location>
</feature>
<evidence type="ECO:0000256" key="6">
    <source>
        <dbReference type="ARBA" id="ARBA00023053"/>
    </source>
</evidence>
<evidence type="ECO:0000256" key="7">
    <source>
        <dbReference type="ARBA" id="ARBA00023065"/>
    </source>
</evidence>
<dbReference type="Pfam" id="PF03600">
    <property type="entry name" value="CitMHS"/>
    <property type="match status" value="1"/>
</dbReference>
<feature type="transmembrane region" description="Helical" evidence="11">
    <location>
        <begin position="370"/>
        <end position="395"/>
    </location>
</feature>
<keyword evidence="4 11" id="KW-0812">Transmembrane</keyword>
<keyword evidence="3" id="KW-0050">Antiport</keyword>
<keyword evidence="6" id="KW-0915">Sodium</keyword>
<dbReference type="RefSeq" id="WP_166918702.1">
    <property type="nucleotide sequence ID" value="NZ_JAASRN010000001.1"/>
</dbReference>
<evidence type="ECO:0000256" key="10">
    <source>
        <dbReference type="ARBA" id="ARBA00025753"/>
    </source>
</evidence>
<evidence type="ECO:0000256" key="11">
    <source>
        <dbReference type="SAM" id="Phobius"/>
    </source>
</evidence>